<dbReference type="EMBL" id="CACRSL010000005">
    <property type="protein sequence ID" value="VYT25610.1"/>
    <property type="molecule type" value="Genomic_DNA"/>
</dbReference>
<keyword evidence="1" id="KW-0963">Cytoplasm</keyword>
<proteinExistence type="predicted"/>
<keyword evidence="2" id="KW-0132">Cell division</keyword>
<evidence type="ECO:0000256" key="2">
    <source>
        <dbReference type="ARBA" id="ARBA00022618"/>
    </source>
</evidence>
<dbReference type="AlphaFoldDB" id="A0A6N2V6J4"/>
<evidence type="ECO:0000256" key="4">
    <source>
        <dbReference type="ARBA" id="ARBA00023306"/>
    </source>
</evidence>
<dbReference type="InterPro" id="IPR005234">
    <property type="entry name" value="ScpB_csome_segregation"/>
</dbReference>
<dbReference type="GO" id="GO:0051301">
    <property type="term" value="P:cell division"/>
    <property type="evidence" value="ECO:0007669"/>
    <property type="project" value="UniProtKB-KW"/>
</dbReference>
<sequence length="176" mass="19303">MSLELEQKMEAILFAAGEPVELERLAEALGIDRTAARQQAECLMARLTQQGSPLQVLSLDGKYQLATRPEYAGVIQAATDWKRQQPLSQAAMEVLAVVAYNQPVTRAFVDQVRGVDSAGVVSTLVEKGLLEEAGRLELPGRPIAYRTGDTFLRTFGLHSLDELPAPPEEEEQQTLL</sequence>
<evidence type="ECO:0000256" key="1">
    <source>
        <dbReference type="ARBA" id="ARBA00022490"/>
    </source>
</evidence>
<dbReference type="PANTHER" id="PTHR34298:SF2">
    <property type="entry name" value="SEGREGATION AND CONDENSATION PROTEIN B"/>
    <property type="match status" value="1"/>
</dbReference>
<dbReference type="PANTHER" id="PTHR34298">
    <property type="entry name" value="SEGREGATION AND CONDENSATION PROTEIN B"/>
    <property type="match status" value="1"/>
</dbReference>
<dbReference type="GO" id="GO:0051304">
    <property type="term" value="P:chromosome separation"/>
    <property type="evidence" value="ECO:0007669"/>
    <property type="project" value="InterPro"/>
</dbReference>
<name>A0A6N2V6J4_9FIRM</name>
<accession>A0A6N2V6J4</accession>
<dbReference type="PIRSF" id="PIRSF019345">
    <property type="entry name" value="ScpB"/>
    <property type="match status" value="1"/>
</dbReference>
<dbReference type="InterPro" id="IPR036388">
    <property type="entry name" value="WH-like_DNA-bd_sf"/>
</dbReference>
<keyword evidence="4" id="KW-0131">Cell cycle</keyword>
<protein>
    <submittedName>
        <fullName evidence="5">Segregation and condensation protein B</fullName>
    </submittedName>
</protein>
<dbReference type="InterPro" id="IPR036390">
    <property type="entry name" value="WH_DNA-bd_sf"/>
</dbReference>
<dbReference type="SUPFAM" id="SSF46785">
    <property type="entry name" value="Winged helix' DNA-binding domain"/>
    <property type="match status" value="2"/>
</dbReference>
<gene>
    <name evidence="5" type="primary">scpB</name>
    <name evidence="5" type="ORF">AULFYP135_02309</name>
</gene>
<evidence type="ECO:0000256" key="3">
    <source>
        <dbReference type="ARBA" id="ARBA00022829"/>
    </source>
</evidence>
<keyword evidence="3" id="KW-0159">Chromosome partition</keyword>
<dbReference type="NCBIfam" id="TIGR00281">
    <property type="entry name" value="SMC-Scp complex subunit ScpB"/>
    <property type="match status" value="1"/>
</dbReference>
<organism evidence="5">
    <name type="scientific">uncultured Anaerotruncus sp</name>
    <dbReference type="NCBI Taxonomy" id="905011"/>
    <lineage>
        <taxon>Bacteria</taxon>
        <taxon>Bacillati</taxon>
        <taxon>Bacillota</taxon>
        <taxon>Clostridia</taxon>
        <taxon>Eubacteriales</taxon>
        <taxon>Oscillospiraceae</taxon>
        <taxon>Anaerotruncus</taxon>
        <taxon>environmental samples</taxon>
    </lineage>
</organism>
<dbReference type="Pfam" id="PF04079">
    <property type="entry name" value="SMC_ScpB"/>
    <property type="match status" value="1"/>
</dbReference>
<evidence type="ECO:0000313" key="5">
    <source>
        <dbReference type="EMBL" id="VYT25610.1"/>
    </source>
</evidence>
<dbReference type="Gene3D" id="1.10.10.10">
    <property type="entry name" value="Winged helix-like DNA-binding domain superfamily/Winged helix DNA-binding domain"/>
    <property type="match status" value="2"/>
</dbReference>
<reference evidence="5" key="1">
    <citation type="submission" date="2019-11" db="EMBL/GenBank/DDBJ databases">
        <authorList>
            <person name="Feng L."/>
        </authorList>
    </citation>
    <scope>NUCLEOTIDE SEQUENCE</scope>
    <source>
        <strain evidence="5">AundefinedLFYP135</strain>
    </source>
</reference>